<gene>
    <name evidence="3" type="ORF">C8E01_104150</name>
</gene>
<keyword evidence="2" id="KW-0732">Signal</keyword>
<name>A0A2U1AZC1_9BACT</name>
<accession>A0A2U1AZC1</accession>
<feature type="chain" id="PRO_5015781561" evidence="2">
    <location>
        <begin position="20"/>
        <end position="117"/>
    </location>
</feature>
<organism evidence="3 4">
    <name type="scientific">Pontibacter virosus</name>
    <dbReference type="NCBI Taxonomy" id="1765052"/>
    <lineage>
        <taxon>Bacteria</taxon>
        <taxon>Pseudomonadati</taxon>
        <taxon>Bacteroidota</taxon>
        <taxon>Cytophagia</taxon>
        <taxon>Cytophagales</taxon>
        <taxon>Hymenobacteraceae</taxon>
        <taxon>Pontibacter</taxon>
    </lineage>
</organism>
<dbReference type="EMBL" id="QEKI01000004">
    <property type="protein sequence ID" value="PVY41779.1"/>
    <property type="molecule type" value="Genomic_DNA"/>
</dbReference>
<dbReference type="OrthoDB" id="853671at2"/>
<feature type="compositionally biased region" description="Polar residues" evidence="1">
    <location>
        <begin position="64"/>
        <end position="75"/>
    </location>
</feature>
<reference evidence="3 4" key="1">
    <citation type="submission" date="2018-04" db="EMBL/GenBank/DDBJ databases">
        <title>Genomic Encyclopedia of Type Strains, Phase IV (KMG-IV): sequencing the most valuable type-strain genomes for metagenomic binning, comparative biology and taxonomic classification.</title>
        <authorList>
            <person name="Goeker M."/>
        </authorList>
    </citation>
    <scope>NUCLEOTIDE SEQUENCE [LARGE SCALE GENOMIC DNA]</scope>
    <source>
        <strain evidence="3 4">DSM 100231</strain>
    </source>
</reference>
<dbReference type="RefSeq" id="WP_116542828.1">
    <property type="nucleotide sequence ID" value="NZ_QEKI01000004.1"/>
</dbReference>
<proteinExistence type="predicted"/>
<protein>
    <submittedName>
        <fullName evidence="3">Uncharacterized protein</fullName>
    </submittedName>
</protein>
<dbReference type="AlphaFoldDB" id="A0A2U1AZC1"/>
<sequence>MKTCSAIAGLVLLSLAANAQETQDLDRPQLRLKPSNKKLDLSYLEKGSSIDKLNPLGKPSSRYSLFPKSSTTSAANAEVNEPRSSMPVLVPDSTIQFSILALKPDSTMAFPMPVIKP</sequence>
<keyword evidence="4" id="KW-1185">Reference proteome</keyword>
<feature type="signal peptide" evidence="2">
    <location>
        <begin position="1"/>
        <end position="19"/>
    </location>
</feature>
<dbReference type="Proteomes" id="UP000245466">
    <property type="component" value="Unassembled WGS sequence"/>
</dbReference>
<evidence type="ECO:0000256" key="1">
    <source>
        <dbReference type="SAM" id="MobiDB-lite"/>
    </source>
</evidence>
<feature type="region of interest" description="Disordered" evidence="1">
    <location>
        <begin position="64"/>
        <end position="85"/>
    </location>
</feature>
<evidence type="ECO:0000313" key="4">
    <source>
        <dbReference type="Proteomes" id="UP000245466"/>
    </source>
</evidence>
<evidence type="ECO:0000313" key="3">
    <source>
        <dbReference type="EMBL" id="PVY41779.1"/>
    </source>
</evidence>
<comment type="caution">
    <text evidence="3">The sequence shown here is derived from an EMBL/GenBank/DDBJ whole genome shotgun (WGS) entry which is preliminary data.</text>
</comment>
<evidence type="ECO:0000256" key="2">
    <source>
        <dbReference type="SAM" id="SignalP"/>
    </source>
</evidence>